<dbReference type="SUPFAM" id="SSF82544">
    <property type="entry name" value="GckA/TtuD-like"/>
    <property type="match status" value="1"/>
</dbReference>
<dbReference type="Pfam" id="PF05161">
    <property type="entry name" value="MOFRL"/>
    <property type="match status" value="1"/>
</dbReference>
<accession>K2P527</accession>
<protein>
    <submittedName>
        <fullName evidence="3">Hydroxypyruvate reductase</fullName>
    </submittedName>
</protein>
<sequence length="427" mass="44028">METRVAGQFDEKTFFKNLFAAAVAAADPRQTLKNFLPERPRGRTIVVGAGKGAAQMAAALEELWDGPLEGAVVTRYGYGAATRQIEVIEAAHPVPDAAGLRGAERLLCLVEGLTEDDLVIALVCGGGSALLPSPAGDLSLADEIAVNEALLASGAPISAMNTVRKHVSTIKGGRLAAAAHPARVVSLIVSDIPGDDPALVSSGPTVPDRATRQDALDVIRTYAIALPDAVMAHLSSPEADAPKPDEACFSGNAVHVIASAARSLEAAAMVASDAGIPAVILSDSMEGEAREVGGVHAAIAREVALQNRPFQKPVVILSGGETTVTLHRKGGRGGRNSEFLLALALGIEGVRGISAFAADTDGIDGSQDNAGAFADYRSVARLREAGLDAKELLAAHDAWGAFEALNDLFVPGPTGTNVNDLRAILVR</sequence>
<evidence type="ECO:0000313" key="3">
    <source>
        <dbReference type="EMBL" id="EKF42471.1"/>
    </source>
</evidence>
<proteinExistence type="predicted"/>
<dbReference type="PANTHER" id="PTHR12227:SF0">
    <property type="entry name" value="GLYCERATE KINASE"/>
    <property type="match status" value="1"/>
</dbReference>
<dbReference type="InterPro" id="IPR025286">
    <property type="entry name" value="MOFRL_assoc_dom"/>
</dbReference>
<keyword evidence="3" id="KW-0670">Pyruvate</keyword>
<evidence type="ECO:0000259" key="2">
    <source>
        <dbReference type="Pfam" id="PF13660"/>
    </source>
</evidence>
<dbReference type="Proteomes" id="UP000007374">
    <property type="component" value="Unassembled WGS sequence"/>
</dbReference>
<dbReference type="PANTHER" id="PTHR12227">
    <property type="entry name" value="GLYCERATE KINASE"/>
    <property type="match status" value="1"/>
</dbReference>
<feature type="domain" description="MOFRL-associated" evidence="2">
    <location>
        <begin position="16"/>
        <end position="234"/>
    </location>
</feature>
<dbReference type="Pfam" id="PF13660">
    <property type="entry name" value="DUF4147"/>
    <property type="match status" value="1"/>
</dbReference>
<feature type="domain" description="MOFRL" evidence="1">
    <location>
        <begin position="314"/>
        <end position="420"/>
    </location>
</feature>
<keyword evidence="4" id="KW-1185">Reference proteome</keyword>
<name>K2P527_9HYPH</name>
<dbReference type="STRING" id="721133.SAMN05216176_106118"/>
<dbReference type="Gene3D" id="3.40.1480.10">
    <property type="entry name" value="MOFRL domain"/>
    <property type="match status" value="1"/>
</dbReference>
<organism evidence="3 4">
    <name type="scientific">Nitratireductor indicus C115</name>
    <dbReference type="NCBI Taxonomy" id="1231190"/>
    <lineage>
        <taxon>Bacteria</taxon>
        <taxon>Pseudomonadati</taxon>
        <taxon>Pseudomonadota</taxon>
        <taxon>Alphaproteobacteria</taxon>
        <taxon>Hyphomicrobiales</taxon>
        <taxon>Phyllobacteriaceae</taxon>
        <taxon>Nitratireductor</taxon>
    </lineage>
</organism>
<dbReference type="InterPro" id="IPR007835">
    <property type="entry name" value="MOFRL"/>
</dbReference>
<gene>
    <name evidence="3" type="ORF">NA8A_10428</name>
</gene>
<comment type="caution">
    <text evidence="3">The sequence shown here is derived from an EMBL/GenBank/DDBJ whole genome shotgun (WGS) entry which is preliminary data.</text>
</comment>
<evidence type="ECO:0000313" key="4">
    <source>
        <dbReference type="Proteomes" id="UP000007374"/>
    </source>
</evidence>
<dbReference type="GO" id="GO:0008887">
    <property type="term" value="F:glycerate kinase activity"/>
    <property type="evidence" value="ECO:0007669"/>
    <property type="project" value="InterPro"/>
</dbReference>
<dbReference type="InterPro" id="IPR038614">
    <property type="entry name" value="GK_N_sf"/>
</dbReference>
<dbReference type="Gene3D" id="3.40.50.10180">
    <property type="entry name" value="Glycerate kinase, MOFRL-like N-terminal domain"/>
    <property type="match status" value="1"/>
</dbReference>
<dbReference type="AlphaFoldDB" id="K2P527"/>
<dbReference type="GO" id="GO:0005737">
    <property type="term" value="C:cytoplasm"/>
    <property type="evidence" value="ECO:0007669"/>
    <property type="project" value="TreeGrafter"/>
</dbReference>
<dbReference type="InterPro" id="IPR037035">
    <property type="entry name" value="GK-like_C_sf"/>
</dbReference>
<reference evidence="3 4" key="1">
    <citation type="journal article" date="2012" name="J. Bacteriol.">
        <title>Genome Sequence of Nitratireductor indicus Type Strain C115.</title>
        <authorList>
            <person name="Lai Q."/>
            <person name="Li G."/>
            <person name="Yu Z."/>
            <person name="Shao Z."/>
        </authorList>
    </citation>
    <scope>NUCLEOTIDE SEQUENCE [LARGE SCALE GENOMIC DNA]</scope>
    <source>
        <strain evidence="3 4">C115</strain>
    </source>
</reference>
<dbReference type="EMBL" id="AMSI01000006">
    <property type="protein sequence ID" value="EKF42471.1"/>
    <property type="molecule type" value="Genomic_DNA"/>
</dbReference>
<dbReference type="eggNOG" id="COG2379">
    <property type="taxonomic scope" value="Bacteria"/>
</dbReference>
<dbReference type="InterPro" id="IPR039760">
    <property type="entry name" value="MOFRL_protein"/>
</dbReference>
<evidence type="ECO:0000259" key="1">
    <source>
        <dbReference type="Pfam" id="PF05161"/>
    </source>
</evidence>
<dbReference type="PATRIC" id="fig|1231190.3.peg.2177"/>